<evidence type="ECO:0000313" key="3">
    <source>
        <dbReference type="EMBL" id="MBN3273364.1"/>
    </source>
</evidence>
<organism evidence="3 4">
    <name type="scientific">Polyodon spathula</name>
    <name type="common">North American paddlefish</name>
    <name type="synonym">Squalus spathula</name>
    <dbReference type="NCBI Taxonomy" id="7913"/>
    <lineage>
        <taxon>Eukaryota</taxon>
        <taxon>Metazoa</taxon>
        <taxon>Chordata</taxon>
        <taxon>Craniata</taxon>
        <taxon>Vertebrata</taxon>
        <taxon>Euteleostomi</taxon>
        <taxon>Actinopterygii</taxon>
        <taxon>Chondrostei</taxon>
        <taxon>Acipenseriformes</taxon>
        <taxon>Polyodontidae</taxon>
        <taxon>Polyodon</taxon>
    </lineage>
</organism>
<feature type="compositionally biased region" description="Basic residues" evidence="1">
    <location>
        <begin position="316"/>
        <end position="326"/>
    </location>
</feature>
<name>A0ABS2XGS2_POLSP</name>
<dbReference type="Gene3D" id="1.10.8.50">
    <property type="match status" value="1"/>
</dbReference>
<dbReference type="CDD" id="cd08967">
    <property type="entry name" value="MeNeil1_N"/>
    <property type="match status" value="1"/>
</dbReference>
<accession>A0ABS2XGS2</accession>
<dbReference type="InterPro" id="IPR012319">
    <property type="entry name" value="FPG_cat"/>
</dbReference>
<proteinExistence type="predicted"/>
<dbReference type="GO" id="GO:0004519">
    <property type="term" value="F:endonuclease activity"/>
    <property type="evidence" value="ECO:0007669"/>
    <property type="project" value="UniProtKB-KW"/>
</dbReference>
<feature type="compositionally biased region" description="Basic and acidic residues" evidence="1">
    <location>
        <begin position="327"/>
        <end position="353"/>
    </location>
</feature>
<keyword evidence="3" id="KW-0540">Nuclease</keyword>
<dbReference type="SUPFAM" id="SSF81624">
    <property type="entry name" value="N-terminal domain of MutM-like DNA repair proteins"/>
    <property type="match status" value="1"/>
</dbReference>
<dbReference type="InterPro" id="IPR035937">
    <property type="entry name" value="FPG_N"/>
</dbReference>
<feature type="non-terminal residue" evidence="3">
    <location>
        <position position="1"/>
    </location>
</feature>
<dbReference type="Proteomes" id="UP001166093">
    <property type="component" value="Unassembled WGS sequence"/>
</dbReference>
<dbReference type="SUPFAM" id="SSF57716">
    <property type="entry name" value="Glucocorticoid receptor-like (DNA-binding domain)"/>
    <property type="match status" value="1"/>
</dbReference>
<keyword evidence="3" id="KW-0378">Hydrolase</keyword>
<dbReference type="InterPro" id="IPR015371">
    <property type="entry name" value="Endonuclease-VIII_DNA-bd"/>
</dbReference>
<dbReference type="Pfam" id="PF09292">
    <property type="entry name" value="Neil1-DNA_bind"/>
    <property type="match status" value="1"/>
</dbReference>
<dbReference type="PROSITE" id="PS51068">
    <property type="entry name" value="FPG_CAT"/>
    <property type="match status" value="1"/>
</dbReference>
<dbReference type="PANTHER" id="PTHR22993:SF27">
    <property type="entry name" value="ENDONUCLEASE 8-LIKE 1"/>
    <property type="match status" value="1"/>
</dbReference>
<dbReference type="EMBL" id="JAAWVQ010030425">
    <property type="protein sequence ID" value="MBN3273364.1"/>
    <property type="molecule type" value="Genomic_DNA"/>
</dbReference>
<dbReference type="SMART" id="SM00898">
    <property type="entry name" value="Fapy_DNA_glyco"/>
    <property type="match status" value="1"/>
</dbReference>
<keyword evidence="3" id="KW-0255">Endonuclease</keyword>
<dbReference type="SUPFAM" id="SSF46946">
    <property type="entry name" value="S13-like H2TH domain"/>
    <property type="match status" value="1"/>
</dbReference>
<feature type="non-terminal residue" evidence="3">
    <location>
        <position position="421"/>
    </location>
</feature>
<evidence type="ECO:0000259" key="2">
    <source>
        <dbReference type="PROSITE" id="PS51068"/>
    </source>
</evidence>
<dbReference type="InterPro" id="IPR010979">
    <property type="entry name" value="Ribosomal_uS13-like_H2TH"/>
</dbReference>
<feature type="domain" description="Formamidopyrimidine-DNA glycosylase catalytic" evidence="2">
    <location>
        <begin position="2"/>
        <end position="128"/>
    </location>
</feature>
<evidence type="ECO:0000313" key="4">
    <source>
        <dbReference type="Proteomes" id="UP001166093"/>
    </source>
</evidence>
<feature type="compositionally biased region" description="Basic and acidic residues" evidence="1">
    <location>
        <begin position="360"/>
        <end position="380"/>
    </location>
</feature>
<keyword evidence="4" id="KW-1185">Reference proteome</keyword>
<feature type="region of interest" description="Disordered" evidence="1">
    <location>
        <begin position="304"/>
        <end position="421"/>
    </location>
</feature>
<reference evidence="3" key="1">
    <citation type="journal article" date="2021" name="Cell">
        <title>Tracing the genetic footprints of vertebrate landing in non-teleost ray-finned fishes.</title>
        <authorList>
            <person name="Bi X."/>
            <person name="Wang K."/>
            <person name="Yang L."/>
            <person name="Pan H."/>
            <person name="Jiang H."/>
            <person name="Wei Q."/>
            <person name="Fang M."/>
            <person name="Yu H."/>
            <person name="Zhu C."/>
            <person name="Cai Y."/>
            <person name="He Y."/>
            <person name="Gan X."/>
            <person name="Zeng H."/>
            <person name="Yu D."/>
            <person name="Zhu Y."/>
            <person name="Jiang H."/>
            <person name="Qiu Q."/>
            <person name="Yang H."/>
            <person name="Zhang Y.E."/>
            <person name="Wang W."/>
            <person name="Zhu M."/>
            <person name="He S."/>
            <person name="Zhang G."/>
        </authorList>
    </citation>
    <scope>NUCLEOTIDE SEQUENCE</scope>
    <source>
        <strain evidence="3">Pddl_001</strain>
    </source>
</reference>
<dbReference type="Pfam" id="PF01149">
    <property type="entry name" value="Fapy_DNA_glyco"/>
    <property type="match status" value="1"/>
</dbReference>
<feature type="compositionally biased region" description="Basic residues" evidence="1">
    <location>
        <begin position="408"/>
        <end position="421"/>
    </location>
</feature>
<dbReference type="Gene3D" id="3.20.190.10">
    <property type="entry name" value="MutM-like, N-terminal"/>
    <property type="match status" value="1"/>
</dbReference>
<dbReference type="PANTHER" id="PTHR22993">
    <property type="entry name" value="FORMAMIDOPYRIMIDINE-DNA GLYCOSYLASE"/>
    <property type="match status" value="1"/>
</dbReference>
<sequence length="421" mass="47556">MPEGPELHLASLFVNRVCAGLVFSGPVEKSEVSKNSEVPFTCDAYCITATSRGKEVRLTLTPIKEEGEPQASPGGKACQPMDIVFRFGMSGFFRFTAGSEIPKHAHLRFYTNETPRRALSFVDVRRFGSWEPNGDWQTNRGPCIMFEYQSFRANVLSNLSDRAFDKPICEAMLNQKYFNGIGNYLRAEILYRLKIPPFMKARTVLDGLLPKKRELLEVKPGQGQCQSHQDSEMSLSQKIKVQMDSQDFLDLCHSVPMEVINLGGKGYDPEKPDDYSMFQAWMQCYCVLGMKSLRDHNGRTIWFQGEPGPLAPKVSKSPKAKRKGKSRREDKTDKQQGVKEEPPAKGIKKEKGGAQKRVKSHIESKKMRENERKGSRSSEGRKKKSKPEKDEDAPGTAVVPSSVLVPRRQLRRSTRTKSKDN</sequence>
<evidence type="ECO:0000256" key="1">
    <source>
        <dbReference type="SAM" id="MobiDB-lite"/>
    </source>
</evidence>
<protein>
    <submittedName>
        <fullName evidence="3">NEIL1 Endonuclease</fullName>
    </submittedName>
</protein>
<gene>
    <name evidence="3" type="primary">Neil1</name>
    <name evidence="3" type="ORF">GTO93_0000470</name>
</gene>
<comment type="caution">
    <text evidence="3">The sequence shown here is derived from an EMBL/GenBank/DDBJ whole genome shotgun (WGS) entry which is preliminary data.</text>
</comment>